<dbReference type="PIRSF" id="PIRSF006470">
    <property type="entry name" value="DctB"/>
    <property type="match status" value="1"/>
</dbReference>
<evidence type="ECO:0000313" key="5">
    <source>
        <dbReference type="Proteomes" id="UP001387364"/>
    </source>
</evidence>
<evidence type="ECO:0000256" key="2">
    <source>
        <dbReference type="ARBA" id="ARBA00022448"/>
    </source>
</evidence>
<dbReference type="InterPro" id="IPR038404">
    <property type="entry name" value="TRAP_DctP_sf"/>
</dbReference>
<gene>
    <name evidence="4" type="ORF">WDJ61_03615</name>
</gene>
<comment type="similarity">
    <text evidence="1">Belongs to the bacterial solute-binding protein 7 family.</text>
</comment>
<dbReference type="NCBIfam" id="TIGR00787">
    <property type="entry name" value="dctP"/>
    <property type="match status" value="1"/>
</dbReference>
<dbReference type="PANTHER" id="PTHR33376">
    <property type="match status" value="1"/>
</dbReference>
<reference evidence="4 5" key="1">
    <citation type="submission" date="2024-02" db="EMBL/GenBank/DDBJ databases">
        <title>Seven novel Bacillus-like species.</title>
        <authorList>
            <person name="Liu G."/>
        </authorList>
    </citation>
    <scope>NUCLEOTIDE SEQUENCE [LARGE SCALE GENOMIC DNA]</scope>
    <source>
        <strain evidence="4 5">FJAT-52991</strain>
    </source>
</reference>
<keyword evidence="5" id="KW-1185">Reference proteome</keyword>
<evidence type="ECO:0000256" key="1">
    <source>
        <dbReference type="ARBA" id="ARBA00009023"/>
    </source>
</evidence>
<dbReference type="Pfam" id="PF03480">
    <property type="entry name" value="DctP"/>
    <property type="match status" value="1"/>
</dbReference>
<dbReference type="Proteomes" id="UP001387364">
    <property type="component" value="Chromosome"/>
</dbReference>
<protein>
    <submittedName>
        <fullName evidence="4">DctP family TRAP transporter solute-binding subunit</fullName>
    </submittedName>
</protein>
<evidence type="ECO:0000313" key="4">
    <source>
        <dbReference type="EMBL" id="WXB93749.1"/>
    </source>
</evidence>
<dbReference type="InterPro" id="IPR018389">
    <property type="entry name" value="DctP_fam"/>
</dbReference>
<keyword evidence="3" id="KW-0732">Signal</keyword>
<dbReference type="RefSeq" id="WP_338753228.1">
    <property type="nucleotide sequence ID" value="NZ_CP147404.1"/>
</dbReference>
<proteinExistence type="inferred from homology"/>
<dbReference type="PANTHER" id="PTHR33376:SF7">
    <property type="entry name" value="C4-DICARBOXYLATE-BINDING PROTEIN DCTB"/>
    <property type="match status" value="1"/>
</dbReference>
<dbReference type="InterPro" id="IPR004682">
    <property type="entry name" value="TRAP_DctP"/>
</dbReference>
<dbReference type="Gene3D" id="3.40.190.170">
    <property type="entry name" value="Bacterial extracellular solute-binding protein, family 7"/>
    <property type="match status" value="1"/>
</dbReference>
<accession>A0ABZ2N8I7</accession>
<sequence>MKKLYALLIVSTIFVLAFFLIKEQLTIQHPLVYDDEQQELDQIITIRFSHVVAENTPKGLAAQRFAELVHKKSKGRIQVEVYQNGILYDDDTELDAVKNGKVEMIAPSYSKLTDIVPQWKVLDLPFLFRNDEHVQAVLTGDTGTKLLKMLDDEEMLGLSFWSNGFKQMTSSTKPLMEPKDFEKQTFRTMPGQMIEEQFRLLHARTVSMPFNEVYRSLEMQQIDGQENTISNIYSKRLYQVQKHMTISNHGYLGYVVIVNKDFWDDLPTDMKNIITEALQETTAWNMDMAKKMNETQLQDIRHSSPIKIYELTDQEKQQWKKVFKPLYEQIEQTPSKQLMKEIQEIR</sequence>
<evidence type="ECO:0000256" key="3">
    <source>
        <dbReference type="ARBA" id="ARBA00022729"/>
    </source>
</evidence>
<dbReference type="NCBIfam" id="NF037995">
    <property type="entry name" value="TRAP_S1"/>
    <property type="match status" value="1"/>
</dbReference>
<dbReference type="EMBL" id="CP147404">
    <property type="protein sequence ID" value="WXB93749.1"/>
    <property type="molecule type" value="Genomic_DNA"/>
</dbReference>
<name>A0ABZ2N8I7_9BACI</name>
<keyword evidence="2" id="KW-0813">Transport</keyword>
<organism evidence="4 5">
    <name type="scientific">Bacillus kandeliae</name>
    <dbReference type="NCBI Taxonomy" id="3129297"/>
    <lineage>
        <taxon>Bacteria</taxon>
        <taxon>Bacillati</taxon>
        <taxon>Bacillota</taxon>
        <taxon>Bacilli</taxon>
        <taxon>Bacillales</taxon>
        <taxon>Bacillaceae</taxon>
        <taxon>Bacillus</taxon>
    </lineage>
</organism>